<reference evidence="1 2" key="1">
    <citation type="submission" date="2010-07" db="EMBL/GenBank/DDBJ databases">
        <title>The draft genome of Paenibacillus curdlanolyticus YK9.</title>
        <authorList>
            <consortium name="US DOE Joint Genome Institute (JGI-PGF)"/>
            <person name="Lucas S."/>
            <person name="Copeland A."/>
            <person name="Lapidus A."/>
            <person name="Cheng J.-F."/>
            <person name="Bruce D."/>
            <person name="Goodwin L."/>
            <person name="Pitluck S."/>
            <person name="Land M.L."/>
            <person name="Hauser L."/>
            <person name="Chang Y.-J."/>
            <person name="Jeffries C."/>
            <person name="Anderson I.J."/>
            <person name="Johnson E."/>
            <person name="Loganathan U."/>
            <person name="Mulhopadhyay B."/>
            <person name="Kyrpides N."/>
            <person name="Woyke T.J."/>
        </authorList>
    </citation>
    <scope>NUCLEOTIDE SEQUENCE [LARGE SCALE GENOMIC DNA]</scope>
    <source>
        <strain evidence="1 2">YK9</strain>
    </source>
</reference>
<sequence length="45" mass="5394">MSQTILLSLVKSNKYTDLANLYQKKNYFYSVLREEAVFRTARSRF</sequence>
<name>E0IA20_9BACL</name>
<gene>
    <name evidence="1" type="ORF">PaecuDRAFT_2509</name>
</gene>
<evidence type="ECO:0000313" key="1">
    <source>
        <dbReference type="EMBL" id="EFM10597.1"/>
    </source>
</evidence>
<dbReference type="EMBL" id="AEDD01000006">
    <property type="protein sequence ID" value="EFM10597.1"/>
    <property type="molecule type" value="Genomic_DNA"/>
</dbReference>
<keyword evidence="2" id="KW-1185">Reference proteome</keyword>
<organism evidence="1 2">
    <name type="scientific">Paenibacillus curdlanolyticus YK9</name>
    <dbReference type="NCBI Taxonomy" id="717606"/>
    <lineage>
        <taxon>Bacteria</taxon>
        <taxon>Bacillati</taxon>
        <taxon>Bacillota</taxon>
        <taxon>Bacilli</taxon>
        <taxon>Bacillales</taxon>
        <taxon>Paenibacillaceae</taxon>
        <taxon>Paenibacillus</taxon>
    </lineage>
</organism>
<dbReference type="RefSeq" id="WP_006038501.1">
    <property type="nucleotide sequence ID" value="NZ_AEDD01000006.1"/>
</dbReference>
<evidence type="ECO:0000313" key="2">
    <source>
        <dbReference type="Proteomes" id="UP000005387"/>
    </source>
</evidence>
<proteinExistence type="predicted"/>
<dbReference type="AlphaFoldDB" id="E0IA20"/>
<dbReference type="Proteomes" id="UP000005387">
    <property type="component" value="Unassembled WGS sequence"/>
</dbReference>
<protein>
    <submittedName>
        <fullName evidence="1">Uncharacterized protein</fullName>
    </submittedName>
</protein>
<accession>E0IA20</accession>